<name>A0A7G6T3B7_9HYPH</name>
<sequence>MWGMKNMAITLAKTNLLRVVAASAALWLLAASLGPALAEDTAKEAQSKQSQSKDAGPKPADANAWAVNCSSDSAAGELQCQVSQNLTEAKTGQRVLTVTVRRDSANGSLAMLLALPHGLFLPSGVSYQVDSGKKVTVAIQTSDQNGAYAAVPVAPELAKAMKSGTTLNIGMESVTRKPVTIPVSLKGFGAAVAKLESIK</sequence>
<feature type="chain" id="PRO_5028858424" evidence="2">
    <location>
        <begin position="39"/>
        <end position="199"/>
    </location>
</feature>
<gene>
    <name evidence="3" type="ORF">HB778_14030</name>
</gene>
<evidence type="ECO:0000313" key="3">
    <source>
        <dbReference type="EMBL" id="QND61249.1"/>
    </source>
</evidence>
<reference evidence="4" key="1">
    <citation type="journal article" date="2020" name="Mol. Plant Microbe">
        <title>Rhizobial microsymbionts of the narrowly endemic Oxytropis species growing in Kamchatka are characterized by significant genetic diversity and possess a set of genes that are associated with T3SS and T6SS secretion systems and can affect the development of symbiosis.</title>
        <authorList>
            <person name="Safronova V."/>
            <person name="Guro P."/>
            <person name="Sazanova A."/>
            <person name="Kuznetsova I."/>
            <person name="Belimov A."/>
            <person name="Yakubov V."/>
            <person name="Chirak E."/>
            <person name="Afonin A."/>
            <person name="Gogolev Y."/>
            <person name="Andronov E."/>
            <person name="Tikhonovich I."/>
        </authorList>
    </citation>
    <scope>NUCLEOTIDE SEQUENCE [LARGE SCALE GENOMIC DNA]</scope>
    <source>
        <strain evidence="4">583</strain>
    </source>
</reference>
<keyword evidence="2" id="KW-0732">Signal</keyword>
<dbReference type="InterPro" id="IPR038696">
    <property type="entry name" value="IalB_sf"/>
</dbReference>
<dbReference type="InterPro" id="IPR010642">
    <property type="entry name" value="Invasion_prot_B"/>
</dbReference>
<dbReference type="AlphaFoldDB" id="A0A7G6T3B7"/>
<proteinExistence type="predicted"/>
<feature type="region of interest" description="Disordered" evidence="1">
    <location>
        <begin position="42"/>
        <end position="64"/>
    </location>
</feature>
<dbReference type="Proteomes" id="UP000515465">
    <property type="component" value="Chromosome"/>
</dbReference>
<evidence type="ECO:0000313" key="4">
    <source>
        <dbReference type="Proteomes" id="UP000515465"/>
    </source>
</evidence>
<dbReference type="Gene3D" id="2.60.40.1880">
    <property type="entry name" value="Invasion associated locus B (IalB) protein"/>
    <property type="match status" value="1"/>
</dbReference>
<dbReference type="EMBL" id="CP050296">
    <property type="protein sequence ID" value="QND61249.1"/>
    <property type="molecule type" value="Genomic_DNA"/>
</dbReference>
<accession>A0A7G6T3B7</accession>
<evidence type="ECO:0000256" key="1">
    <source>
        <dbReference type="SAM" id="MobiDB-lite"/>
    </source>
</evidence>
<evidence type="ECO:0000256" key="2">
    <source>
        <dbReference type="SAM" id="SignalP"/>
    </source>
</evidence>
<protein>
    <submittedName>
        <fullName evidence="3">Invasion associated locus B family protein</fullName>
    </submittedName>
</protein>
<dbReference type="Pfam" id="PF06776">
    <property type="entry name" value="IalB"/>
    <property type="match status" value="1"/>
</dbReference>
<organism evidence="3 4">
    <name type="scientific">Mesorhizobium huakuii</name>
    <dbReference type="NCBI Taxonomy" id="28104"/>
    <lineage>
        <taxon>Bacteria</taxon>
        <taxon>Pseudomonadati</taxon>
        <taxon>Pseudomonadota</taxon>
        <taxon>Alphaproteobacteria</taxon>
        <taxon>Hyphomicrobiales</taxon>
        <taxon>Phyllobacteriaceae</taxon>
        <taxon>Mesorhizobium</taxon>
    </lineage>
</organism>
<feature type="signal peptide" evidence="2">
    <location>
        <begin position="1"/>
        <end position="38"/>
    </location>
</feature>